<dbReference type="PANTHER" id="PTHR43316">
    <property type="entry name" value="HYDROLASE, HALOACID DELAHOGENASE-RELATED"/>
    <property type="match status" value="1"/>
</dbReference>
<evidence type="ECO:0000256" key="1">
    <source>
        <dbReference type="ARBA" id="ARBA00022801"/>
    </source>
</evidence>
<evidence type="ECO:0000313" key="3">
    <source>
        <dbReference type="Proteomes" id="UP001295740"/>
    </source>
</evidence>
<comment type="caution">
    <text evidence="2">The sequence shown here is derived from an EMBL/GenBank/DDBJ whole genome shotgun (WGS) entry which is preliminary data.</text>
</comment>
<dbReference type="GO" id="GO:0016787">
    <property type="term" value="F:hydrolase activity"/>
    <property type="evidence" value="ECO:0007669"/>
    <property type="project" value="UniProtKB-KW"/>
</dbReference>
<evidence type="ECO:0000313" key="2">
    <source>
        <dbReference type="EMBL" id="CAJ2499873.1"/>
    </source>
</evidence>
<dbReference type="InterPro" id="IPR051540">
    <property type="entry name" value="S-2-haloacid_dehalogenase"/>
</dbReference>
<dbReference type="EMBL" id="CAUWAG010000003">
    <property type="protein sequence ID" value="CAJ2499873.1"/>
    <property type="molecule type" value="Genomic_DNA"/>
</dbReference>
<dbReference type="Proteomes" id="UP001295740">
    <property type="component" value="Unassembled WGS sequence"/>
</dbReference>
<protein>
    <submittedName>
        <fullName evidence="2">Uu.00g027260.m01.CDS01</fullName>
    </submittedName>
</protein>
<reference evidence="2" key="1">
    <citation type="submission" date="2023-10" db="EMBL/GenBank/DDBJ databases">
        <authorList>
            <person name="Hackl T."/>
        </authorList>
    </citation>
    <scope>NUCLEOTIDE SEQUENCE</scope>
</reference>
<proteinExistence type="predicted"/>
<keyword evidence="1" id="KW-0378">Hydrolase</keyword>
<dbReference type="Gene3D" id="1.10.150.750">
    <property type="match status" value="1"/>
</dbReference>
<keyword evidence="3" id="KW-1185">Reference proteome</keyword>
<dbReference type="SUPFAM" id="SSF56784">
    <property type="entry name" value="HAD-like"/>
    <property type="match status" value="1"/>
</dbReference>
<dbReference type="AlphaFoldDB" id="A0AAI8V7R1"/>
<dbReference type="Gene3D" id="3.40.50.1000">
    <property type="entry name" value="HAD superfamily/HAD-like"/>
    <property type="match status" value="1"/>
</dbReference>
<sequence length="266" mass="28982">MSSSYPNLTTFNGLSFDCYGTLIDWEFGMHAHLLPLTTQLPASHTYNTNPPHAALRRLNALTSAHERAQPTLPYPEVLTTSLAELAAELSLPPPSPGALSAFGASPGTWVPFADTIAGLQVLKKHYKLIILSNVDNTNIASTTSKQLGGWPDGVAFDAMYTAQDIGNYKPALQNFEYLFSHAKQDLGVDFEGGDLLHVACSLYADHVPAKELGLRSVWISRGAEREGHQGIGGLTDEMRGKTSFEWRFDTIGEFADEVARQFGAQK</sequence>
<dbReference type="InterPro" id="IPR023214">
    <property type="entry name" value="HAD_sf"/>
</dbReference>
<organism evidence="2 3">
    <name type="scientific">Anthostomella pinea</name>
    <dbReference type="NCBI Taxonomy" id="933095"/>
    <lineage>
        <taxon>Eukaryota</taxon>
        <taxon>Fungi</taxon>
        <taxon>Dikarya</taxon>
        <taxon>Ascomycota</taxon>
        <taxon>Pezizomycotina</taxon>
        <taxon>Sordariomycetes</taxon>
        <taxon>Xylariomycetidae</taxon>
        <taxon>Xylariales</taxon>
        <taxon>Xylariaceae</taxon>
        <taxon>Anthostomella</taxon>
    </lineage>
</organism>
<gene>
    <name evidence="2" type="ORF">KHLLAP_LOCUS341</name>
</gene>
<accession>A0AAI8V7R1</accession>
<name>A0AAI8V7R1_9PEZI</name>
<dbReference type="PANTHER" id="PTHR43316:SF9">
    <property type="entry name" value="ACID DEHALOGENASE, PUTATIVE (AFU_ORTHOLOGUE AFUA_6G14460)-RELATED"/>
    <property type="match status" value="1"/>
</dbReference>
<dbReference type="InterPro" id="IPR036412">
    <property type="entry name" value="HAD-like_sf"/>
</dbReference>